<dbReference type="InterPro" id="IPR027463">
    <property type="entry name" value="AcrB_DN_DC_subdom"/>
</dbReference>
<feature type="transmembrane region" description="Helical" evidence="1">
    <location>
        <begin position="1001"/>
        <end position="1027"/>
    </location>
</feature>
<dbReference type="Pfam" id="PF00873">
    <property type="entry name" value="ACR_tran"/>
    <property type="match status" value="1"/>
</dbReference>
<organism evidence="2 3">
    <name type="scientific">Rubritalea spongiae</name>
    <dbReference type="NCBI Taxonomy" id="430797"/>
    <lineage>
        <taxon>Bacteria</taxon>
        <taxon>Pseudomonadati</taxon>
        <taxon>Verrucomicrobiota</taxon>
        <taxon>Verrucomicrobiia</taxon>
        <taxon>Verrucomicrobiales</taxon>
        <taxon>Rubritaleaceae</taxon>
        <taxon>Rubritalea</taxon>
    </lineage>
</organism>
<dbReference type="SUPFAM" id="SSF82866">
    <property type="entry name" value="Multidrug efflux transporter AcrB transmembrane domain"/>
    <property type="match status" value="2"/>
</dbReference>
<dbReference type="PANTHER" id="PTHR32063">
    <property type="match status" value="1"/>
</dbReference>
<dbReference type="InterPro" id="IPR001036">
    <property type="entry name" value="Acrflvin-R"/>
</dbReference>
<feature type="transmembrane region" description="Helical" evidence="1">
    <location>
        <begin position="886"/>
        <end position="908"/>
    </location>
</feature>
<keyword evidence="1" id="KW-0812">Transmembrane</keyword>
<feature type="transmembrane region" description="Helical" evidence="1">
    <location>
        <begin position="530"/>
        <end position="549"/>
    </location>
</feature>
<comment type="caution">
    <text evidence="2">The sequence shown here is derived from an EMBL/GenBank/DDBJ whole genome shotgun (WGS) entry which is preliminary data.</text>
</comment>
<proteinExistence type="predicted"/>
<dbReference type="SUPFAM" id="SSF82693">
    <property type="entry name" value="Multidrug efflux transporter AcrB pore domain, PN1, PN2, PC1 and PC2 subdomains"/>
    <property type="match status" value="3"/>
</dbReference>
<evidence type="ECO:0000313" key="3">
    <source>
        <dbReference type="Proteomes" id="UP001597297"/>
    </source>
</evidence>
<dbReference type="Gene3D" id="3.30.2090.10">
    <property type="entry name" value="Multidrug efflux transporter AcrB TolC docking domain, DN and DC subdomains"/>
    <property type="match status" value="2"/>
</dbReference>
<dbReference type="SUPFAM" id="SSF82714">
    <property type="entry name" value="Multidrug efflux transporter AcrB TolC docking domain, DN and DC subdomains"/>
    <property type="match status" value="2"/>
</dbReference>
<accession>A0ABW5E3F5</accession>
<feature type="transmembrane region" description="Helical" evidence="1">
    <location>
        <begin position="335"/>
        <end position="354"/>
    </location>
</feature>
<gene>
    <name evidence="2" type="ORF">ACFSQZ_11755</name>
</gene>
<dbReference type="Gene3D" id="3.30.70.1440">
    <property type="entry name" value="Multidrug efflux transporter AcrB pore domain"/>
    <property type="match status" value="1"/>
</dbReference>
<dbReference type="RefSeq" id="WP_377094073.1">
    <property type="nucleotide sequence ID" value="NZ_JBHSJM010000001.1"/>
</dbReference>
<protein>
    <submittedName>
        <fullName evidence="2">Efflux RND transporter permease subunit</fullName>
    </submittedName>
</protein>
<feature type="transmembrane region" description="Helical" evidence="1">
    <location>
        <begin position="12"/>
        <end position="29"/>
    </location>
</feature>
<dbReference type="Gene3D" id="3.30.70.1430">
    <property type="entry name" value="Multidrug efflux transporter AcrB pore domain"/>
    <property type="match status" value="2"/>
</dbReference>
<dbReference type="PANTHER" id="PTHR32063:SF28">
    <property type="entry name" value="BLR2861 PROTEIN"/>
    <property type="match status" value="1"/>
</dbReference>
<keyword evidence="1" id="KW-0472">Membrane</keyword>
<reference evidence="3" key="1">
    <citation type="journal article" date="2019" name="Int. J. Syst. Evol. Microbiol.">
        <title>The Global Catalogue of Microorganisms (GCM) 10K type strain sequencing project: providing services to taxonomists for standard genome sequencing and annotation.</title>
        <authorList>
            <consortium name="The Broad Institute Genomics Platform"/>
            <consortium name="The Broad Institute Genome Sequencing Center for Infectious Disease"/>
            <person name="Wu L."/>
            <person name="Ma J."/>
        </authorList>
    </citation>
    <scope>NUCLEOTIDE SEQUENCE [LARGE SCALE GENOMIC DNA]</scope>
    <source>
        <strain evidence="3">JCM 16545</strain>
    </source>
</reference>
<dbReference type="Gene3D" id="1.20.1640.10">
    <property type="entry name" value="Multidrug efflux transporter AcrB transmembrane domain"/>
    <property type="match status" value="2"/>
</dbReference>
<feature type="transmembrane region" description="Helical" evidence="1">
    <location>
        <begin position="861"/>
        <end position="879"/>
    </location>
</feature>
<dbReference type="PRINTS" id="PR00702">
    <property type="entry name" value="ACRIFLAVINRP"/>
</dbReference>
<sequence>MVLSDTSIRRPVVALVLSIVIVLLGLLSFKSLPVREYPNTDPPIVSVTTVLQGADAATVESTITEPLEEQISTIDGIKLLKSESREQVSQITVEFNLDRDVDEAANDVRDRVSRARSRLPEEIDEPSISKEEADASPIIWFSLNSDQRSLLELSDFADRIVKQRMQTVTGVGNIIIGGEKRFAMRIWLSAEKLAAYNLTANDVANALRQQNVDIPGGRTEALTREFTVRIEGDMKTAGEFNKLVLAHRSGQPIFLEDVGRAELGSEDYRTRTFFNGSPTVGLGIVRQSQANLLEVADGVKKEAETIMESGLLPDDVNLELAYDSSVFVERSVDEVYVTLAQAVGLVILVIFLFLRDWRATLIPLATIPVSLIGTFAVMAALGFTINVLTLLALVLAVGLVVDDSIVVLENIYRRIELGENPIRGAVRGARQVAFAVIATTLTLVAVFVPVAFQSGTTGRLFYEFGITMAISVVISSLVALTLAPMLCSRILKIKQVDGKAKHGWLYEKTEWIFQGMTDGFAKILRGALKFGFIALLLVVAAFFTITSLYPKLQRELVPLEDRGMFISILIAPLGSTPDYTQRYVGTMDKIVRDQDEIASNFSVTALGRGTPGAADSGLMFSRLKPWEERERTTQEVMGGTMQRYATEVTGGIAIPIPIKPLGGAGLGSNLQYVLQGSNFDKLEELSNVIMGDMRQSGIFTSVRAEPRTSKPELKVTPNRLKAADLGVDVADIAETLQTMFGSADVTRFKKNARQYDVVVQLDDGERALPNDLTRVYVRSRSGDMVPLASLVDVKEGVAPEKFPRYNRLNAFIISSELVPGHTLGEAVEWLQDKSKEALPTGYSYTFDGEAQEYVESSDDTMMLFLLALLFTYLILAAQFESWVHPLTIYTGVIIAIAAAVAAIWATQFEWFSGIFGFGQLTDNLFTKFGFIMLIGLVAKNGILIVEFANQLQLEGKTAREAAYDAAVMRLRPILMTAISTVCGVAPIAFASGAGAETRNPLGFVVIVGVAASAILTLFVIPVFYLLFDWIKRKTTGTGSANGLKMSDQIASDMAKEDNKKLLEASN</sequence>
<feature type="transmembrane region" description="Helical" evidence="1">
    <location>
        <begin position="970"/>
        <end position="989"/>
    </location>
</feature>
<feature type="transmembrane region" description="Helical" evidence="1">
    <location>
        <begin position="361"/>
        <end position="381"/>
    </location>
</feature>
<name>A0ABW5E3F5_9BACT</name>
<keyword evidence="1" id="KW-1133">Transmembrane helix</keyword>
<keyword evidence="3" id="KW-1185">Reference proteome</keyword>
<feature type="transmembrane region" description="Helical" evidence="1">
    <location>
        <begin position="432"/>
        <end position="452"/>
    </location>
</feature>
<feature type="transmembrane region" description="Helical" evidence="1">
    <location>
        <begin position="928"/>
        <end position="949"/>
    </location>
</feature>
<feature type="transmembrane region" description="Helical" evidence="1">
    <location>
        <begin position="464"/>
        <end position="486"/>
    </location>
</feature>
<feature type="transmembrane region" description="Helical" evidence="1">
    <location>
        <begin position="387"/>
        <end position="411"/>
    </location>
</feature>
<evidence type="ECO:0000256" key="1">
    <source>
        <dbReference type="SAM" id="Phobius"/>
    </source>
</evidence>
<dbReference type="EMBL" id="JBHUJC010000041">
    <property type="protein sequence ID" value="MFD2277146.1"/>
    <property type="molecule type" value="Genomic_DNA"/>
</dbReference>
<dbReference type="Gene3D" id="3.30.70.1320">
    <property type="entry name" value="Multidrug efflux transporter AcrB pore domain like"/>
    <property type="match status" value="1"/>
</dbReference>
<evidence type="ECO:0000313" key="2">
    <source>
        <dbReference type="EMBL" id="MFD2277146.1"/>
    </source>
</evidence>
<dbReference type="Proteomes" id="UP001597297">
    <property type="component" value="Unassembled WGS sequence"/>
</dbReference>